<sequence>MQALWFGPCETRAQGRFQPVTASTAVERQLAQFEVVIEDQLWDEAIDLLEQLQLEHGAELVEAETDRYETVGTRCQRALCRLPPEGLQAYRRRTESSATREMQRGVQRYDEAALLRVATEMLASSKGAGAALALGEIALSAGDFSAARRWLTLATPEACGPYGEPLAVTLATLDPQADPTKLAATWRNAPRPTTTAAPTRPDDDSVVGKALTRLAVCSLHEGDTRRAALELRLLEALSPNIAGRLAGREQPIVPALRSMVREAQAANDADNDLPADSELVGPLNHWSWRISLLDASARNQLQARAQQQQRLRHMQQLAIIGQIPAEQLFPPRLSPALSAEQVVWVDGGRLHAHNLQDGKPLAMKIPEEWTNTANDLANNPADGRRGQARPAFRFGGGIVINGAGIQVRNNGFVTPRTTVTGAISWKGPAVLIDNTLYCRLYRQVIDDSTPRRRLVTTREFLVGLDLQRESKVVLELDGTALEEGNAWTFLAAPIVQGDRLYTFSSPASDRGSLWLGCFSRSTSQEIWRTRLGSCDVTGVSISDGSLVAAGDTLFVVPGGGGVVALSHQTGKIRWASNYATSNSSTLPRQAPSTPIVRGGMLFLAPADAADVYAFDTSTGQPVWCWPHTGGTPLLIPTQEALLVAGERLAWLDPLTGHELRSWPASRHAGLRGHGRAAVTADELFWPARNEIHCVSIRTGTPTRPPIPLGGFGGEGVDLYATPHGLLVLSSTAMVLIGTEPAEKEPLLSGERLKLSDSPLASAGLRP</sequence>
<dbReference type="Pfam" id="PF13360">
    <property type="entry name" value="PQQ_2"/>
    <property type="match status" value="1"/>
</dbReference>
<dbReference type="Proteomes" id="UP000318995">
    <property type="component" value="Unassembled WGS sequence"/>
</dbReference>
<dbReference type="InterPro" id="IPR002372">
    <property type="entry name" value="PQQ_rpt_dom"/>
</dbReference>
<dbReference type="OrthoDB" id="244732at2"/>
<dbReference type="EMBL" id="SJPH01000005">
    <property type="protein sequence ID" value="TWT42872.1"/>
    <property type="molecule type" value="Genomic_DNA"/>
</dbReference>
<gene>
    <name evidence="2" type="primary">bamB_3</name>
    <name evidence="2" type="ORF">Pla111_25100</name>
</gene>
<comment type="caution">
    <text evidence="2">The sequence shown here is derived from an EMBL/GenBank/DDBJ whole genome shotgun (WGS) entry which is preliminary data.</text>
</comment>
<name>A0A5C5VZH4_9BACT</name>
<dbReference type="InterPro" id="IPR011047">
    <property type="entry name" value="Quinoprotein_ADH-like_sf"/>
</dbReference>
<reference evidence="2 3" key="1">
    <citation type="submission" date="2019-02" db="EMBL/GenBank/DDBJ databases">
        <title>Deep-cultivation of Planctomycetes and their phenomic and genomic characterization uncovers novel biology.</title>
        <authorList>
            <person name="Wiegand S."/>
            <person name="Jogler M."/>
            <person name="Boedeker C."/>
            <person name="Pinto D."/>
            <person name="Vollmers J."/>
            <person name="Rivas-Marin E."/>
            <person name="Kohn T."/>
            <person name="Peeters S.H."/>
            <person name="Heuer A."/>
            <person name="Rast P."/>
            <person name="Oberbeckmann S."/>
            <person name="Bunk B."/>
            <person name="Jeske O."/>
            <person name="Meyerdierks A."/>
            <person name="Storesund J.E."/>
            <person name="Kallscheuer N."/>
            <person name="Luecker S."/>
            <person name="Lage O.M."/>
            <person name="Pohl T."/>
            <person name="Merkel B.J."/>
            <person name="Hornburger P."/>
            <person name="Mueller R.-W."/>
            <person name="Bruemmer F."/>
            <person name="Labrenz M."/>
            <person name="Spormann A.M."/>
            <person name="Op Den Camp H."/>
            <person name="Overmann J."/>
            <person name="Amann R."/>
            <person name="Jetten M.S.M."/>
            <person name="Mascher T."/>
            <person name="Medema M.H."/>
            <person name="Devos D.P."/>
            <person name="Kaster A.-K."/>
            <person name="Ovreas L."/>
            <person name="Rohde M."/>
            <person name="Galperin M.Y."/>
            <person name="Jogler C."/>
        </authorList>
    </citation>
    <scope>NUCLEOTIDE SEQUENCE [LARGE SCALE GENOMIC DNA]</scope>
    <source>
        <strain evidence="2 3">Pla111</strain>
    </source>
</reference>
<dbReference type="SUPFAM" id="SSF50998">
    <property type="entry name" value="Quinoprotein alcohol dehydrogenase-like"/>
    <property type="match status" value="1"/>
</dbReference>
<evidence type="ECO:0000313" key="2">
    <source>
        <dbReference type="EMBL" id="TWT42872.1"/>
    </source>
</evidence>
<accession>A0A5C5VZH4</accession>
<keyword evidence="3" id="KW-1185">Reference proteome</keyword>
<protein>
    <submittedName>
        <fullName evidence="2">Outer membrane protein assembly factor BamB</fullName>
    </submittedName>
</protein>
<organism evidence="2 3">
    <name type="scientific">Botrimarina hoheduenensis</name>
    <dbReference type="NCBI Taxonomy" id="2528000"/>
    <lineage>
        <taxon>Bacteria</taxon>
        <taxon>Pseudomonadati</taxon>
        <taxon>Planctomycetota</taxon>
        <taxon>Planctomycetia</taxon>
        <taxon>Pirellulales</taxon>
        <taxon>Lacipirellulaceae</taxon>
        <taxon>Botrimarina</taxon>
    </lineage>
</organism>
<dbReference type="InterPro" id="IPR015943">
    <property type="entry name" value="WD40/YVTN_repeat-like_dom_sf"/>
</dbReference>
<dbReference type="PANTHER" id="PTHR34512">
    <property type="entry name" value="CELL SURFACE PROTEIN"/>
    <property type="match status" value="1"/>
</dbReference>
<dbReference type="PANTHER" id="PTHR34512:SF30">
    <property type="entry name" value="OUTER MEMBRANE PROTEIN ASSEMBLY FACTOR BAMB"/>
    <property type="match status" value="1"/>
</dbReference>
<evidence type="ECO:0000313" key="3">
    <source>
        <dbReference type="Proteomes" id="UP000318995"/>
    </source>
</evidence>
<dbReference type="AlphaFoldDB" id="A0A5C5VZH4"/>
<proteinExistence type="predicted"/>
<evidence type="ECO:0000259" key="1">
    <source>
        <dbReference type="Pfam" id="PF13360"/>
    </source>
</evidence>
<dbReference type="Gene3D" id="2.130.10.10">
    <property type="entry name" value="YVTN repeat-like/Quinoprotein amine dehydrogenase"/>
    <property type="match status" value="1"/>
</dbReference>
<feature type="domain" description="Pyrrolo-quinoline quinone repeat" evidence="1">
    <location>
        <begin position="515"/>
        <end position="657"/>
    </location>
</feature>